<dbReference type="EMBL" id="FUWP01000018">
    <property type="protein sequence ID" value="SKA49122.1"/>
    <property type="molecule type" value="Genomic_DNA"/>
</dbReference>
<evidence type="ECO:0000313" key="2">
    <source>
        <dbReference type="EMBL" id="SKA49122.1"/>
    </source>
</evidence>
<dbReference type="RefSeq" id="WP_080175633.1">
    <property type="nucleotide sequence ID" value="NZ_AP024855.1"/>
</dbReference>
<name>A0A1T4U8L4_9GAMM</name>
<sequence>MKILIHVNQAERWEIALNNVKNIIAMDNTAIVELALNGEAPALVTNVKLAQNKQTEIIERLIQSDVIITVCQHSLDSLAIHADQLATGVKIVAAGAYEIALRQQQGFGYLKP</sequence>
<protein>
    <submittedName>
        <fullName evidence="2">DsrE/DsrF-like family protein</fullName>
    </submittedName>
</protein>
<dbReference type="InterPro" id="IPR027396">
    <property type="entry name" value="DsrEFH-like"/>
</dbReference>
<reference evidence="2 3" key="1">
    <citation type="submission" date="2017-02" db="EMBL/GenBank/DDBJ databases">
        <authorList>
            <person name="Peterson S.W."/>
        </authorList>
    </citation>
    <scope>NUCLEOTIDE SEQUENCE [LARGE SCALE GENOMIC DNA]</scope>
    <source>
        <strain evidence="2 3">CECT 9189</strain>
    </source>
</reference>
<proteinExistence type="predicted"/>
<dbReference type="Gene3D" id="3.40.1260.10">
    <property type="entry name" value="DsrEFH-like"/>
    <property type="match status" value="1"/>
</dbReference>
<dbReference type="PANTHER" id="PTHR37691">
    <property type="entry name" value="BLR3518 PROTEIN"/>
    <property type="match status" value="1"/>
</dbReference>
<dbReference type="AlphaFoldDB" id="A0A1T4U8L4"/>
<dbReference type="Proteomes" id="UP000191116">
    <property type="component" value="Unassembled WGS sequence"/>
</dbReference>
<dbReference type="OrthoDB" id="6412948at2"/>
<gene>
    <name evidence="2" type="ORF">CZ814_02877</name>
</gene>
<dbReference type="InterPro" id="IPR003787">
    <property type="entry name" value="Sulphur_relay_DsrE/F-like"/>
</dbReference>
<comment type="function">
    <text evidence="1">Could be part of a sulfur-relay system.</text>
</comment>
<dbReference type="SUPFAM" id="SSF75169">
    <property type="entry name" value="DsrEFH-like"/>
    <property type="match status" value="1"/>
</dbReference>
<organism evidence="2 3">
    <name type="scientific">Photobacterium toruni</name>
    <dbReference type="NCBI Taxonomy" id="1935446"/>
    <lineage>
        <taxon>Bacteria</taxon>
        <taxon>Pseudomonadati</taxon>
        <taxon>Pseudomonadota</taxon>
        <taxon>Gammaproteobacteria</taxon>
        <taxon>Vibrionales</taxon>
        <taxon>Vibrionaceae</taxon>
        <taxon>Photobacterium</taxon>
    </lineage>
</organism>
<dbReference type="Pfam" id="PF02635">
    <property type="entry name" value="DsrE"/>
    <property type="match status" value="1"/>
</dbReference>
<evidence type="ECO:0000256" key="1">
    <source>
        <dbReference type="ARBA" id="ARBA00002850"/>
    </source>
</evidence>
<dbReference type="PANTHER" id="PTHR37691:SF1">
    <property type="entry name" value="BLR3518 PROTEIN"/>
    <property type="match status" value="1"/>
</dbReference>
<evidence type="ECO:0000313" key="3">
    <source>
        <dbReference type="Proteomes" id="UP000191116"/>
    </source>
</evidence>
<accession>A0A1T4U8L4</accession>